<accession>A0A7X9FPI4</accession>
<sequence length="176" mass="19492">ALLQQLREAEIYQDAAIALGRRDMLGVDVFEGPSLLHYVDAGPETLTKHDPVLLGKAFTRLLNKASERGVALTIQFDPVSIVERMMEVLKRLEEHDGPIVFHALVPDVTSKISIVSTFCALLELCRRGAITVLQEESFDEIFIGLSGEKIDLSTLRPDFDKEEETQESEVNGVANA</sequence>
<dbReference type="Proteomes" id="UP000524246">
    <property type="component" value="Unassembled WGS sequence"/>
</dbReference>
<organism evidence="2 3">
    <name type="scientific">SAR324 cluster bacterium</name>
    <dbReference type="NCBI Taxonomy" id="2024889"/>
    <lineage>
        <taxon>Bacteria</taxon>
        <taxon>Deltaproteobacteria</taxon>
        <taxon>SAR324 cluster</taxon>
    </lineage>
</organism>
<evidence type="ECO:0000313" key="2">
    <source>
        <dbReference type="EMBL" id="NMC61834.1"/>
    </source>
</evidence>
<proteinExistence type="predicted"/>
<dbReference type="PANTHER" id="PTHR33969">
    <property type="entry name" value="SEGREGATION AND CONDENSATION PROTEIN A"/>
    <property type="match status" value="1"/>
</dbReference>
<dbReference type="Pfam" id="PF02616">
    <property type="entry name" value="SMC_ScpA"/>
    <property type="match status" value="1"/>
</dbReference>
<dbReference type="Gene3D" id="1.10.10.580">
    <property type="entry name" value="Structural maintenance of chromosome 1. Chain E"/>
    <property type="match status" value="1"/>
</dbReference>
<gene>
    <name evidence="2" type="ORF">GYA55_01560</name>
</gene>
<evidence type="ECO:0000313" key="3">
    <source>
        <dbReference type="Proteomes" id="UP000524246"/>
    </source>
</evidence>
<protein>
    <recommendedName>
        <fullName evidence="1">Segregation and condensation protein A</fullName>
    </recommendedName>
</protein>
<name>A0A7X9FPI4_9DELT</name>
<dbReference type="InterPro" id="IPR003768">
    <property type="entry name" value="ScpA"/>
</dbReference>
<comment type="caution">
    <text evidence="2">The sequence shown here is derived from an EMBL/GenBank/DDBJ whole genome shotgun (WGS) entry which is preliminary data.</text>
</comment>
<dbReference type="EMBL" id="JAAZON010000058">
    <property type="protein sequence ID" value="NMC61834.1"/>
    <property type="molecule type" value="Genomic_DNA"/>
</dbReference>
<evidence type="ECO:0000256" key="1">
    <source>
        <dbReference type="ARBA" id="ARBA00044777"/>
    </source>
</evidence>
<reference evidence="2 3" key="1">
    <citation type="journal article" date="2020" name="Biotechnol. Biofuels">
        <title>New insights from the biogas microbiome by comprehensive genome-resolved metagenomics of nearly 1600 species originating from multiple anaerobic digesters.</title>
        <authorList>
            <person name="Campanaro S."/>
            <person name="Treu L."/>
            <person name="Rodriguez-R L.M."/>
            <person name="Kovalovszki A."/>
            <person name="Ziels R.M."/>
            <person name="Maus I."/>
            <person name="Zhu X."/>
            <person name="Kougias P.G."/>
            <person name="Basile A."/>
            <person name="Luo G."/>
            <person name="Schluter A."/>
            <person name="Konstantinidis K.T."/>
            <person name="Angelidaki I."/>
        </authorList>
    </citation>
    <scope>NUCLEOTIDE SEQUENCE [LARGE SCALE GENOMIC DNA]</scope>
    <source>
        <strain evidence="2">AS27yjCOA_65</strain>
    </source>
</reference>
<dbReference type="InterPro" id="IPR023093">
    <property type="entry name" value="ScpA-like_C"/>
</dbReference>
<dbReference type="PANTHER" id="PTHR33969:SF2">
    <property type="entry name" value="SEGREGATION AND CONDENSATION PROTEIN A"/>
    <property type="match status" value="1"/>
</dbReference>
<dbReference type="AlphaFoldDB" id="A0A7X9FPI4"/>
<feature type="non-terminal residue" evidence="2">
    <location>
        <position position="1"/>
    </location>
</feature>